<dbReference type="PANTHER" id="PTHR25466">
    <property type="entry name" value="T-LYMPHOCYTE ACTIVATION ANTIGEN"/>
    <property type="match status" value="1"/>
</dbReference>
<evidence type="ECO:0000256" key="7">
    <source>
        <dbReference type="ARBA" id="ARBA00023157"/>
    </source>
</evidence>
<feature type="domain" description="Ig-like" evidence="12">
    <location>
        <begin position="369"/>
        <end position="436"/>
    </location>
</feature>
<comment type="subcellular location">
    <subcellularLocation>
        <location evidence="1">Cell membrane</location>
        <topology evidence="1">Single-pass type I membrane protein</topology>
    </subcellularLocation>
</comment>
<keyword evidence="10" id="KW-0393">Immunoglobulin domain</keyword>
<evidence type="ECO:0000256" key="4">
    <source>
        <dbReference type="ARBA" id="ARBA00022729"/>
    </source>
</evidence>
<evidence type="ECO:0000256" key="9">
    <source>
        <dbReference type="ARBA" id="ARBA00023180"/>
    </source>
</evidence>
<dbReference type="GO" id="GO:0042130">
    <property type="term" value="P:negative regulation of T cell proliferation"/>
    <property type="evidence" value="ECO:0007669"/>
    <property type="project" value="TreeGrafter"/>
</dbReference>
<dbReference type="PROSITE" id="PS50835">
    <property type="entry name" value="IG_LIKE"/>
    <property type="match status" value="3"/>
</dbReference>
<protein>
    <recommendedName>
        <fullName evidence="12">Ig-like domain-containing protein</fullName>
    </recommendedName>
</protein>
<keyword evidence="5 11" id="KW-1133">Transmembrane helix</keyword>
<dbReference type="InterPro" id="IPR051713">
    <property type="entry name" value="T-cell_Activation_Regulation"/>
</dbReference>
<dbReference type="Gene3D" id="2.60.40.10">
    <property type="entry name" value="Immunoglobulins"/>
    <property type="match status" value="4"/>
</dbReference>
<evidence type="ECO:0000313" key="13">
    <source>
        <dbReference type="EMBL" id="AWO97405.1"/>
    </source>
</evidence>
<dbReference type="GO" id="GO:0007166">
    <property type="term" value="P:cell surface receptor signaling pathway"/>
    <property type="evidence" value="ECO:0007669"/>
    <property type="project" value="TreeGrafter"/>
</dbReference>
<keyword evidence="2" id="KW-1003">Cell membrane</keyword>
<evidence type="ECO:0000259" key="12">
    <source>
        <dbReference type="PROSITE" id="PS50835"/>
    </source>
</evidence>
<feature type="domain" description="Ig-like" evidence="12">
    <location>
        <begin position="269"/>
        <end position="358"/>
    </location>
</feature>
<evidence type="ECO:0000256" key="8">
    <source>
        <dbReference type="ARBA" id="ARBA00023170"/>
    </source>
</evidence>
<dbReference type="InterPro" id="IPR013783">
    <property type="entry name" value="Ig-like_fold"/>
</dbReference>
<dbReference type="SMART" id="SM00409">
    <property type="entry name" value="IG"/>
    <property type="match status" value="4"/>
</dbReference>
<keyword evidence="9" id="KW-0325">Glycoprotein</keyword>
<evidence type="ECO:0000256" key="10">
    <source>
        <dbReference type="ARBA" id="ARBA00023319"/>
    </source>
</evidence>
<feature type="domain" description="Ig-like" evidence="12">
    <location>
        <begin position="41"/>
        <end position="147"/>
    </location>
</feature>
<dbReference type="EMBL" id="CP026244">
    <property type="protein sequence ID" value="AWO97405.1"/>
    <property type="molecule type" value="Genomic_DNA"/>
</dbReference>
<keyword evidence="7" id="KW-1015">Disulfide bond</keyword>
<dbReference type="InterPro" id="IPR013106">
    <property type="entry name" value="Ig_V-set"/>
</dbReference>
<dbReference type="SUPFAM" id="SSF48726">
    <property type="entry name" value="Immunoglobulin"/>
    <property type="match status" value="4"/>
</dbReference>
<evidence type="ECO:0000256" key="1">
    <source>
        <dbReference type="ARBA" id="ARBA00004251"/>
    </source>
</evidence>
<dbReference type="GO" id="GO:0009897">
    <property type="term" value="C:external side of plasma membrane"/>
    <property type="evidence" value="ECO:0007669"/>
    <property type="project" value="TreeGrafter"/>
</dbReference>
<dbReference type="GO" id="GO:0071222">
    <property type="term" value="P:cellular response to lipopolysaccharide"/>
    <property type="evidence" value="ECO:0007669"/>
    <property type="project" value="TreeGrafter"/>
</dbReference>
<keyword evidence="8" id="KW-0675">Receptor</keyword>
<dbReference type="InterPro" id="IPR003599">
    <property type="entry name" value="Ig_sub"/>
</dbReference>
<evidence type="ECO:0000256" key="3">
    <source>
        <dbReference type="ARBA" id="ARBA00022692"/>
    </source>
</evidence>
<dbReference type="Pfam" id="PF00047">
    <property type="entry name" value="ig"/>
    <property type="match status" value="1"/>
</dbReference>
<accession>A0A2U9B0P1</accession>
<organism evidence="13 14">
    <name type="scientific">Scophthalmus maximus</name>
    <name type="common">Turbot</name>
    <name type="synonym">Psetta maxima</name>
    <dbReference type="NCBI Taxonomy" id="52904"/>
    <lineage>
        <taxon>Eukaryota</taxon>
        <taxon>Metazoa</taxon>
        <taxon>Chordata</taxon>
        <taxon>Craniata</taxon>
        <taxon>Vertebrata</taxon>
        <taxon>Euteleostomi</taxon>
        <taxon>Actinopterygii</taxon>
        <taxon>Neopterygii</taxon>
        <taxon>Teleostei</taxon>
        <taxon>Neoteleostei</taxon>
        <taxon>Acanthomorphata</taxon>
        <taxon>Carangaria</taxon>
        <taxon>Pleuronectiformes</taxon>
        <taxon>Pleuronectoidei</taxon>
        <taxon>Scophthalmidae</taxon>
        <taxon>Scophthalmus</taxon>
    </lineage>
</organism>
<keyword evidence="4" id="KW-0732">Signal</keyword>
<keyword evidence="6 11" id="KW-0472">Membrane</keyword>
<reference evidence="13 14" key="1">
    <citation type="submission" date="2017-12" db="EMBL/GenBank/DDBJ databases">
        <title>Integrating genomic resources of turbot (Scophthalmus maximus) in depth evaluation of genetic and physical mapping variation across individuals.</title>
        <authorList>
            <person name="Martinez P."/>
        </authorList>
    </citation>
    <scope>NUCLEOTIDE SEQUENCE [LARGE SCALE GENOMIC DNA]</scope>
</reference>
<name>A0A2U9B0P1_SCOMX</name>
<evidence type="ECO:0000256" key="5">
    <source>
        <dbReference type="ARBA" id="ARBA00022989"/>
    </source>
</evidence>
<dbReference type="AlphaFoldDB" id="A0A2U9B0P1"/>
<evidence type="ECO:0000256" key="2">
    <source>
        <dbReference type="ARBA" id="ARBA00022475"/>
    </source>
</evidence>
<dbReference type="GO" id="GO:0006955">
    <property type="term" value="P:immune response"/>
    <property type="evidence" value="ECO:0007669"/>
    <property type="project" value="TreeGrafter"/>
</dbReference>
<feature type="transmembrane region" description="Helical" evidence="11">
    <location>
        <begin position="465"/>
        <end position="487"/>
    </location>
</feature>
<dbReference type="InterPro" id="IPR007110">
    <property type="entry name" value="Ig-like_dom"/>
</dbReference>
<dbReference type="GO" id="GO:0042102">
    <property type="term" value="P:positive regulation of T cell proliferation"/>
    <property type="evidence" value="ECO:0007669"/>
    <property type="project" value="TreeGrafter"/>
</dbReference>
<gene>
    <name evidence="13" type="ORF">SMAX5B_010617</name>
</gene>
<dbReference type="Proteomes" id="UP000246464">
    <property type="component" value="Chromosome 2"/>
</dbReference>
<evidence type="ECO:0000256" key="11">
    <source>
        <dbReference type="SAM" id="Phobius"/>
    </source>
</evidence>
<proteinExistence type="predicted"/>
<dbReference type="GO" id="GO:0031295">
    <property type="term" value="P:T cell costimulation"/>
    <property type="evidence" value="ECO:0007669"/>
    <property type="project" value="TreeGrafter"/>
</dbReference>
<keyword evidence="3 11" id="KW-0812">Transmembrane</keyword>
<dbReference type="PANTHER" id="PTHR25466:SF14">
    <property type="entry name" value="BUTYROPHILIN SUBFAMILY 2 MEMBER A2-LIKE-RELATED"/>
    <property type="match status" value="1"/>
</dbReference>
<dbReference type="InterPro" id="IPR036179">
    <property type="entry name" value="Ig-like_dom_sf"/>
</dbReference>
<dbReference type="Pfam" id="PF07686">
    <property type="entry name" value="V-set"/>
    <property type="match status" value="2"/>
</dbReference>
<sequence length="524" mass="57613">MAEVNFCLGPHVGLRPAVPGIKRAPDPPESYSALELQVAEPPVQQLEVISGVESVQLPCRTTAELHDVVKVEWTDSGDRKVHVHSCVPEEPEDQNQVYRDRTEMREDPLRTGDLSLTLRFPTVRDNRTYTCSVYSRAGRPRVETRVELQVRAQQVEVDSGAESVQLPFETTADLPEDTLVVWWCDEPEPAKKVHEHGTESDQHEVYRGRTRMREDPLNTGIFTLTLNRPTVRDAGTYACRVYGAGLIFLREKTFQLTVKGVSVLLLCAPTAAAVSLNVSPNLQQFFSDDSVSLSCVVGAQAGGQAVKRTAGGQTDLCGSGFGTFDGSSCTVSGLSPSDSGVYWCEAACEQMSQQVNISVCPRNDFARCPFILEIPALPVTAGSEVTLRCRNKDGSTHAVYFFRNGVHIRDTTMQRVKVEEFSVSEVQQSDEGLYWCSTDLLGPSHRSWLSVRAPPAPPPPPSVSLVRLICLLVVVCLFCICTVLMVLMCCSRKTGNKSPVAMEMTQCFGEYDDIAAGISTEHDF</sequence>
<evidence type="ECO:0000313" key="14">
    <source>
        <dbReference type="Proteomes" id="UP000246464"/>
    </source>
</evidence>
<dbReference type="InterPro" id="IPR013151">
    <property type="entry name" value="Immunoglobulin_dom"/>
</dbReference>
<evidence type="ECO:0000256" key="6">
    <source>
        <dbReference type="ARBA" id="ARBA00023136"/>
    </source>
</evidence>
<keyword evidence="14" id="KW-1185">Reference proteome</keyword>